<dbReference type="InterPro" id="IPR012902">
    <property type="entry name" value="N_methyl_site"/>
</dbReference>
<dbReference type="Pfam" id="PF16732">
    <property type="entry name" value="ComP_DUS"/>
    <property type="match status" value="1"/>
</dbReference>
<evidence type="ECO:0000313" key="3">
    <source>
        <dbReference type="Proteomes" id="UP001224392"/>
    </source>
</evidence>
<dbReference type="InterPro" id="IPR031982">
    <property type="entry name" value="PilE-like"/>
</dbReference>
<dbReference type="InterPro" id="IPR045584">
    <property type="entry name" value="Pilin-like"/>
</dbReference>
<keyword evidence="1" id="KW-0812">Transmembrane</keyword>
<keyword evidence="1" id="KW-1133">Transmembrane helix</keyword>
<dbReference type="EMBL" id="BSYJ01000007">
    <property type="protein sequence ID" value="GMG88576.1"/>
    <property type="molecule type" value="Genomic_DNA"/>
</dbReference>
<dbReference type="PROSITE" id="PS00409">
    <property type="entry name" value="PROKAR_NTER_METHYL"/>
    <property type="match status" value="1"/>
</dbReference>
<keyword evidence="3" id="KW-1185">Reference proteome</keyword>
<sequence length="152" mass="15939">MTMKRSAGFTLIELMIVVAVVAIIAAIALPSYQDQVRSSNRADGQAALMGLAQAMERHFTETGSYTGAGTGGADTGAPAIFSAKAPIDGSSTFYNLTIDSASDSSYVLKATAVNGQAEDGDMELTSSGLRRWDRGDDGTMDNPGDLCWSRKC</sequence>
<dbReference type="Gene3D" id="3.30.700.10">
    <property type="entry name" value="Glycoprotein, Type 4 Pilin"/>
    <property type="match status" value="1"/>
</dbReference>
<gene>
    <name evidence="2" type="ORF">MNKW57_28970</name>
</gene>
<dbReference type="Pfam" id="PF07963">
    <property type="entry name" value="N_methyl"/>
    <property type="match status" value="1"/>
</dbReference>
<dbReference type="RefSeq" id="WP_285765186.1">
    <property type="nucleotide sequence ID" value="NZ_BSYJ01000007.1"/>
</dbReference>
<keyword evidence="1" id="KW-0472">Membrane</keyword>
<accession>A0ABQ6M2N0</accession>
<protein>
    <submittedName>
        <fullName evidence="2">Type IV pilin protein</fullName>
    </submittedName>
</protein>
<evidence type="ECO:0000256" key="1">
    <source>
        <dbReference type="SAM" id="Phobius"/>
    </source>
</evidence>
<dbReference type="Proteomes" id="UP001224392">
    <property type="component" value="Unassembled WGS sequence"/>
</dbReference>
<dbReference type="SUPFAM" id="SSF54523">
    <property type="entry name" value="Pili subunits"/>
    <property type="match status" value="1"/>
</dbReference>
<proteinExistence type="predicted"/>
<name>A0ABQ6M2N0_9GAMM</name>
<evidence type="ECO:0000313" key="2">
    <source>
        <dbReference type="EMBL" id="GMG88576.1"/>
    </source>
</evidence>
<reference evidence="2 3" key="1">
    <citation type="submission" date="2023-04" db="EMBL/GenBank/DDBJ databases">
        <title>Marinobulbifer ophiurae gen. nov., sp. Nov., isolate from tissue of brittle star Ophioplocus japonicus.</title>
        <authorList>
            <person name="Kawano K."/>
            <person name="Sawayama S."/>
            <person name="Nakagawa S."/>
        </authorList>
    </citation>
    <scope>NUCLEOTIDE SEQUENCE [LARGE SCALE GENOMIC DNA]</scope>
    <source>
        <strain evidence="2 3">NKW57</strain>
    </source>
</reference>
<dbReference type="PANTHER" id="PTHR30093">
    <property type="entry name" value="GENERAL SECRETION PATHWAY PROTEIN G"/>
    <property type="match status" value="1"/>
</dbReference>
<dbReference type="PANTHER" id="PTHR30093:SF47">
    <property type="entry name" value="TYPE IV PILUS NON-CORE MINOR PILIN PILE"/>
    <property type="match status" value="1"/>
</dbReference>
<dbReference type="NCBIfam" id="TIGR02532">
    <property type="entry name" value="IV_pilin_GFxxxE"/>
    <property type="match status" value="1"/>
</dbReference>
<feature type="transmembrane region" description="Helical" evidence="1">
    <location>
        <begin position="12"/>
        <end position="32"/>
    </location>
</feature>
<comment type="caution">
    <text evidence="2">The sequence shown here is derived from an EMBL/GenBank/DDBJ whole genome shotgun (WGS) entry which is preliminary data.</text>
</comment>
<organism evidence="2 3">
    <name type="scientific">Biformimicrobium ophioploci</name>
    <dbReference type="NCBI Taxonomy" id="3036711"/>
    <lineage>
        <taxon>Bacteria</taxon>
        <taxon>Pseudomonadati</taxon>
        <taxon>Pseudomonadota</taxon>
        <taxon>Gammaproteobacteria</taxon>
        <taxon>Cellvibrionales</taxon>
        <taxon>Microbulbiferaceae</taxon>
        <taxon>Biformimicrobium</taxon>
    </lineage>
</organism>